<dbReference type="GO" id="GO:0005739">
    <property type="term" value="C:mitochondrion"/>
    <property type="evidence" value="ECO:0007669"/>
    <property type="project" value="TreeGrafter"/>
</dbReference>
<reference evidence="3" key="1">
    <citation type="submission" date="2014-12" db="EMBL/GenBank/DDBJ databases">
        <authorList>
            <person name="Jaenicke S."/>
        </authorList>
    </citation>
    <scope>NUCLEOTIDE SEQUENCE [LARGE SCALE GENOMIC DNA]</scope>
    <source>
        <strain evidence="3">CBS1600</strain>
    </source>
</reference>
<sequence length="448" mass="48271">MLSAIRSSVTKSAVLKRTFATSSGKTQYTSLQNGVTIATESNPAATSASIGLYYGAGSTAENAWNNGASNLLNKAVVGENTAEAAKKGLVFSANTEREYSSYLVQGSSSSLSDAVEFLNSKVASFELNDATVSKYRESLAQEVATFEETQFGEKALEHLHNTAFQNTPLALPKRGTSETISDLITSDLAKFHKDNYVSSNAVVVATGNVDHAAIVDLVEKKLSIPSGIAPKVAAPKFLGSEVRLRDDTLPGAWIALAQKGAAVNSPDFYVAKVAAEIFGSYNYHEPIAKNLGVKLNGVVNENHLADTYSHFSLSYKGAGLFGAQFFITNIGQIDDFVHFLLKEWNRLSISITDTEIARGKQLLKNKLAFALDSQAAVNQSIGSQIVVSGRRASLEEAFAKIDKVDSAAIKAWAQANLWDQDIAVAGTGQIEDLLDYNRMRNDTSMMRW</sequence>
<dbReference type="InterPro" id="IPR050361">
    <property type="entry name" value="MPP/UQCRC_Complex"/>
</dbReference>
<dbReference type="AlphaFoldDB" id="A0A0H5C9X7"/>
<evidence type="ECO:0000259" key="2">
    <source>
        <dbReference type="Pfam" id="PF05193"/>
    </source>
</evidence>
<dbReference type="GO" id="GO:0006627">
    <property type="term" value="P:protein processing involved in protein targeting to mitochondrion"/>
    <property type="evidence" value="ECO:0007669"/>
    <property type="project" value="TreeGrafter"/>
</dbReference>
<keyword evidence="6" id="KW-1185">Reference proteome</keyword>
<evidence type="ECO:0000313" key="6">
    <source>
        <dbReference type="Proteomes" id="UP000094389"/>
    </source>
</evidence>
<dbReference type="GeneID" id="30992054"/>
<reference evidence="5" key="2">
    <citation type="journal article" date="2015" name="J. Biotechnol.">
        <title>The structure of the Cyberlindnera jadinii genome and its relation to Candida utilis analyzed by the occurrence of single nucleotide polymorphisms.</title>
        <authorList>
            <person name="Rupp O."/>
            <person name="Brinkrolf K."/>
            <person name="Buerth C."/>
            <person name="Kunigo M."/>
            <person name="Schneider J."/>
            <person name="Jaenicke S."/>
            <person name="Goesmann A."/>
            <person name="Puehler A."/>
            <person name="Jaeger K.-E."/>
            <person name="Ernst J.F."/>
        </authorList>
    </citation>
    <scope>NUCLEOTIDE SEQUENCE [LARGE SCALE GENOMIC DNA]</scope>
    <source>
        <strain evidence="5">ATCC 18201 / CBS 1600 / BCRC 20928 / JCM 3617 / NBRC 0987 / NRRL Y-1542</strain>
    </source>
</reference>
<protein>
    <submittedName>
        <fullName evidence="3">COR1 protein</fullName>
    </submittedName>
    <submittedName>
        <fullName evidence="4">LuxS/MPP-like metallohydrolase</fullName>
    </submittedName>
</protein>
<dbReference type="EMBL" id="KV453940">
    <property type="protein sequence ID" value="ODV71517.1"/>
    <property type="molecule type" value="Genomic_DNA"/>
</dbReference>
<dbReference type="InterPro" id="IPR011765">
    <property type="entry name" value="Pept_M16_N"/>
</dbReference>
<organism evidence="3 5">
    <name type="scientific">Cyberlindnera jadinii (strain ATCC 18201 / CBS 1600 / BCRC 20928 / JCM 3617 / NBRC 0987 / NRRL Y-1542)</name>
    <name type="common">Torula yeast</name>
    <name type="synonym">Candida utilis</name>
    <dbReference type="NCBI Taxonomy" id="983966"/>
    <lineage>
        <taxon>Eukaryota</taxon>
        <taxon>Fungi</taxon>
        <taxon>Dikarya</taxon>
        <taxon>Ascomycota</taxon>
        <taxon>Saccharomycotina</taxon>
        <taxon>Saccharomycetes</taxon>
        <taxon>Phaffomycetales</taxon>
        <taxon>Phaffomycetaceae</taxon>
        <taxon>Cyberlindnera</taxon>
    </lineage>
</organism>
<evidence type="ECO:0000259" key="1">
    <source>
        <dbReference type="Pfam" id="PF00675"/>
    </source>
</evidence>
<dbReference type="OMA" id="DSGLWGF"/>
<dbReference type="PANTHER" id="PTHR11851">
    <property type="entry name" value="METALLOPROTEASE"/>
    <property type="match status" value="1"/>
</dbReference>
<dbReference type="STRING" id="983966.A0A0H5C9X7"/>
<feature type="domain" description="Peptidase M16 N-terminal" evidence="1">
    <location>
        <begin position="37"/>
        <end position="175"/>
    </location>
</feature>
<dbReference type="Pfam" id="PF05193">
    <property type="entry name" value="Peptidase_M16_C"/>
    <property type="match status" value="1"/>
</dbReference>
<dbReference type="GO" id="GO:0004222">
    <property type="term" value="F:metalloendopeptidase activity"/>
    <property type="evidence" value="ECO:0007669"/>
    <property type="project" value="TreeGrafter"/>
</dbReference>
<dbReference type="GO" id="GO:0046872">
    <property type="term" value="F:metal ion binding"/>
    <property type="evidence" value="ECO:0007669"/>
    <property type="project" value="InterPro"/>
</dbReference>
<dbReference type="InterPro" id="IPR007863">
    <property type="entry name" value="Peptidase_M16_C"/>
</dbReference>
<evidence type="ECO:0000313" key="3">
    <source>
        <dbReference type="EMBL" id="CEP25241.1"/>
    </source>
</evidence>
<dbReference type="Proteomes" id="UP000094389">
    <property type="component" value="Unassembled WGS sequence"/>
</dbReference>
<dbReference type="OrthoDB" id="10251424at2759"/>
<dbReference type="Pfam" id="PF00675">
    <property type="entry name" value="Peptidase_M16"/>
    <property type="match status" value="1"/>
</dbReference>
<accession>A0A0H5C9X7</accession>
<dbReference type="PANTHER" id="PTHR11851:SF126">
    <property type="entry name" value="CYTOCHROME B-C1 COMPLEX SUBUNIT 1, MITOCHONDRIAL"/>
    <property type="match status" value="1"/>
</dbReference>
<dbReference type="EMBL" id="CDQK01000007">
    <property type="protein sequence ID" value="CEP25241.1"/>
    <property type="molecule type" value="Genomic_DNA"/>
</dbReference>
<feature type="domain" description="Peptidase M16 C-terminal" evidence="2">
    <location>
        <begin position="187"/>
        <end position="363"/>
    </location>
</feature>
<dbReference type="GO" id="GO:0009060">
    <property type="term" value="P:aerobic respiration"/>
    <property type="evidence" value="ECO:0007669"/>
    <property type="project" value="TreeGrafter"/>
</dbReference>
<dbReference type="Proteomes" id="UP000038830">
    <property type="component" value="Unassembled WGS sequence"/>
</dbReference>
<dbReference type="InterPro" id="IPR011249">
    <property type="entry name" value="Metalloenz_LuxS/M16"/>
</dbReference>
<evidence type="ECO:0000313" key="4">
    <source>
        <dbReference type="EMBL" id="ODV71517.1"/>
    </source>
</evidence>
<dbReference type="Gene3D" id="3.30.830.10">
    <property type="entry name" value="Metalloenzyme, LuxS/M16 peptidase-like"/>
    <property type="match status" value="2"/>
</dbReference>
<evidence type="ECO:0000313" key="5">
    <source>
        <dbReference type="Proteomes" id="UP000038830"/>
    </source>
</evidence>
<proteinExistence type="predicted"/>
<gene>
    <name evidence="3" type="primary">COR1</name>
    <name evidence="3" type="ORF">BN1211_6263</name>
    <name evidence="4" type="ORF">CYBJADRAFT_31629</name>
</gene>
<dbReference type="SUPFAM" id="SSF63411">
    <property type="entry name" value="LuxS/MPP-like metallohydrolase"/>
    <property type="match status" value="2"/>
</dbReference>
<keyword evidence="4" id="KW-0378">Hydrolase</keyword>
<name>A0A0H5C9X7_CYBJN</name>
<accession>A0A1E4RW63</accession>
<reference evidence="4 6" key="3">
    <citation type="journal article" date="2016" name="Proc. Natl. Acad. Sci. U.S.A.">
        <title>Comparative genomics of biotechnologically important yeasts.</title>
        <authorList>
            <person name="Riley R."/>
            <person name="Haridas S."/>
            <person name="Wolfe K.H."/>
            <person name="Lopes M.R."/>
            <person name="Hittinger C.T."/>
            <person name="Goeker M."/>
            <person name="Salamov A.A."/>
            <person name="Wisecaver J.H."/>
            <person name="Long T.M."/>
            <person name="Calvey C.H."/>
            <person name="Aerts A.L."/>
            <person name="Barry K.W."/>
            <person name="Choi C."/>
            <person name="Clum A."/>
            <person name="Coughlan A.Y."/>
            <person name="Deshpande S."/>
            <person name="Douglass A.P."/>
            <person name="Hanson S.J."/>
            <person name="Klenk H.-P."/>
            <person name="LaButti K.M."/>
            <person name="Lapidus A."/>
            <person name="Lindquist E.A."/>
            <person name="Lipzen A.M."/>
            <person name="Meier-Kolthoff J.P."/>
            <person name="Ohm R.A."/>
            <person name="Otillar R.P."/>
            <person name="Pangilinan J.L."/>
            <person name="Peng Y."/>
            <person name="Rokas A."/>
            <person name="Rosa C.A."/>
            <person name="Scheuner C."/>
            <person name="Sibirny A.A."/>
            <person name="Slot J.C."/>
            <person name="Stielow J.B."/>
            <person name="Sun H."/>
            <person name="Kurtzman C.P."/>
            <person name="Blackwell M."/>
            <person name="Grigoriev I.V."/>
            <person name="Jeffries T.W."/>
        </authorList>
    </citation>
    <scope>NUCLEOTIDE SEQUENCE [LARGE SCALE GENOMIC DNA]</scope>
    <source>
        <strain evidence="6">ATCC 18201 / CBS 1600 / BCRC 20928 / JCM 3617 / NBRC 0987 / NRRL Y-1542</strain>
        <strain evidence="4">NRRL Y-1542</strain>
    </source>
</reference>
<dbReference type="RefSeq" id="XP_020068556.1">
    <property type="nucleotide sequence ID" value="XM_020217658.1"/>
</dbReference>